<feature type="region of interest" description="Disordered" evidence="1">
    <location>
        <begin position="1"/>
        <end position="21"/>
    </location>
</feature>
<accession>A0AAN9MT16</accession>
<feature type="compositionally biased region" description="Basic and acidic residues" evidence="1">
    <location>
        <begin position="1"/>
        <end position="16"/>
    </location>
</feature>
<dbReference type="AlphaFoldDB" id="A0AAN9MT16"/>
<dbReference type="Proteomes" id="UP001367508">
    <property type="component" value="Unassembled WGS sequence"/>
</dbReference>
<organism evidence="2 3">
    <name type="scientific">Canavalia gladiata</name>
    <name type="common">Sword bean</name>
    <name type="synonym">Dolichos gladiatus</name>
    <dbReference type="NCBI Taxonomy" id="3824"/>
    <lineage>
        <taxon>Eukaryota</taxon>
        <taxon>Viridiplantae</taxon>
        <taxon>Streptophyta</taxon>
        <taxon>Embryophyta</taxon>
        <taxon>Tracheophyta</taxon>
        <taxon>Spermatophyta</taxon>
        <taxon>Magnoliopsida</taxon>
        <taxon>eudicotyledons</taxon>
        <taxon>Gunneridae</taxon>
        <taxon>Pentapetalae</taxon>
        <taxon>rosids</taxon>
        <taxon>fabids</taxon>
        <taxon>Fabales</taxon>
        <taxon>Fabaceae</taxon>
        <taxon>Papilionoideae</taxon>
        <taxon>50 kb inversion clade</taxon>
        <taxon>NPAAA clade</taxon>
        <taxon>indigoferoid/millettioid clade</taxon>
        <taxon>Phaseoleae</taxon>
        <taxon>Canavalia</taxon>
    </lineage>
</organism>
<reference evidence="2 3" key="1">
    <citation type="submission" date="2024-01" db="EMBL/GenBank/DDBJ databases">
        <title>The genomes of 5 underutilized Papilionoideae crops provide insights into root nodulation and disease resistanc.</title>
        <authorList>
            <person name="Jiang F."/>
        </authorList>
    </citation>
    <scope>NUCLEOTIDE SEQUENCE [LARGE SCALE GENOMIC DNA]</scope>
    <source>
        <strain evidence="2">LVBAO_FW01</strain>
        <tissue evidence="2">Leaves</tissue>
    </source>
</reference>
<name>A0AAN9MT16_CANGL</name>
<proteinExistence type="predicted"/>
<evidence type="ECO:0000313" key="3">
    <source>
        <dbReference type="Proteomes" id="UP001367508"/>
    </source>
</evidence>
<evidence type="ECO:0000256" key="1">
    <source>
        <dbReference type="SAM" id="MobiDB-lite"/>
    </source>
</evidence>
<evidence type="ECO:0000313" key="2">
    <source>
        <dbReference type="EMBL" id="KAK7360490.1"/>
    </source>
</evidence>
<dbReference type="EMBL" id="JAYMYQ010000001">
    <property type="protein sequence ID" value="KAK7360490.1"/>
    <property type="molecule type" value="Genomic_DNA"/>
</dbReference>
<keyword evidence="3" id="KW-1185">Reference proteome</keyword>
<sequence>MDLDEVGREGEREKVTLRSTSSVGKNRNIGWHSFSFPSEQSFRRGLSLCGRAWGLVNSRWSLGYRPSDRTPVHPLNGVSIQLLLPCFSRTPSEQGYSLL</sequence>
<gene>
    <name evidence="2" type="ORF">VNO77_02487</name>
</gene>
<comment type="caution">
    <text evidence="2">The sequence shown here is derived from an EMBL/GenBank/DDBJ whole genome shotgun (WGS) entry which is preliminary data.</text>
</comment>
<protein>
    <submittedName>
        <fullName evidence="2">Uncharacterized protein</fullName>
    </submittedName>
</protein>